<reference evidence="1" key="2">
    <citation type="submission" date="2023-06" db="EMBL/GenBank/DDBJ databases">
        <authorList>
            <consortium name="Lawrence Berkeley National Laboratory"/>
            <person name="Mondo S.J."/>
            <person name="Hensen N."/>
            <person name="Bonometti L."/>
            <person name="Westerberg I."/>
            <person name="Brannstrom I.O."/>
            <person name="Guillou S."/>
            <person name="Cros-Aarteil S."/>
            <person name="Calhoun S."/>
            <person name="Haridas S."/>
            <person name="Kuo A."/>
            <person name="Pangilinan J."/>
            <person name="Riley R."/>
            <person name="Labutti K."/>
            <person name="Andreopoulos B."/>
            <person name="Lipzen A."/>
            <person name="Chen C."/>
            <person name="Yanf M."/>
            <person name="Daum C."/>
            <person name="Ng V."/>
            <person name="Clum A."/>
            <person name="Steindorff A."/>
            <person name="Ohm R."/>
            <person name="Martin F."/>
            <person name="Silar P."/>
            <person name="Natvig D."/>
            <person name="Lalanne C."/>
            <person name="Gautier V."/>
            <person name="Ament-Velasquez S.L."/>
            <person name="Kruys A."/>
            <person name="Hutchinson M.I."/>
            <person name="Powell A.J."/>
            <person name="Barry K."/>
            <person name="Miller A.N."/>
            <person name="Grigoriev I.V."/>
            <person name="Debuchy R."/>
            <person name="Gladieux P."/>
            <person name="Thoren M.H."/>
            <person name="Johannesson H."/>
        </authorList>
    </citation>
    <scope>NUCLEOTIDE SEQUENCE</scope>
    <source>
        <strain evidence="1">CBS 626.80</strain>
    </source>
</reference>
<reference evidence="1" key="1">
    <citation type="journal article" date="2023" name="Mol. Phylogenet. Evol.">
        <title>Genome-scale phylogeny and comparative genomics of the fungal order Sordariales.</title>
        <authorList>
            <person name="Hensen N."/>
            <person name="Bonometti L."/>
            <person name="Westerberg I."/>
            <person name="Brannstrom I.O."/>
            <person name="Guillou S."/>
            <person name="Cros-Aarteil S."/>
            <person name="Calhoun S."/>
            <person name="Haridas S."/>
            <person name="Kuo A."/>
            <person name="Mondo S."/>
            <person name="Pangilinan J."/>
            <person name="Riley R."/>
            <person name="LaButti K."/>
            <person name="Andreopoulos B."/>
            <person name="Lipzen A."/>
            <person name="Chen C."/>
            <person name="Yan M."/>
            <person name="Daum C."/>
            <person name="Ng V."/>
            <person name="Clum A."/>
            <person name="Steindorff A."/>
            <person name="Ohm R.A."/>
            <person name="Martin F."/>
            <person name="Silar P."/>
            <person name="Natvig D.O."/>
            <person name="Lalanne C."/>
            <person name="Gautier V."/>
            <person name="Ament-Velasquez S.L."/>
            <person name="Kruys A."/>
            <person name="Hutchinson M.I."/>
            <person name="Powell A.J."/>
            <person name="Barry K."/>
            <person name="Miller A.N."/>
            <person name="Grigoriev I.V."/>
            <person name="Debuchy R."/>
            <person name="Gladieux P."/>
            <person name="Hiltunen Thoren M."/>
            <person name="Johannesson H."/>
        </authorList>
    </citation>
    <scope>NUCLEOTIDE SEQUENCE</scope>
    <source>
        <strain evidence="1">CBS 626.80</strain>
    </source>
</reference>
<evidence type="ECO:0000313" key="2">
    <source>
        <dbReference type="Proteomes" id="UP001303222"/>
    </source>
</evidence>
<protein>
    <submittedName>
        <fullName evidence="1">Uncharacterized protein</fullName>
    </submittedName>
</protein>
<proteinExistence type="predicted"/>
<organism evidence="1 2">
    <name type="scientific">Pseudoneurospora amorphoporcata</name>
    <dbReference type="NCBI Taxonomy" id="241081"/>
    <lineage>
        <taxon>Eukaryota</taxon>
        <taxon>Fungi</taxon>
        <taxon>Dikarya</taxon>
        <taxon>Ascomycota</taxon>
        <taxon>Pezizomycotina</taxon>
        <taxon>Sordariomycetes</taxon>
        <taxon>Sordariomycetidae</taxon>
        <taxon>Sordariales</taxon>
        <taxon>Sordariaceae</taxon>
        <taxon>Pseudoneurospora</taxon>
    </lineage>
</organism>
<dbReference type="Proteomes" id="UP001303222">
    <property type="component" value="Unassembled WGS sequence"/>
</dbReference>
<comment type="caution">
    <text evidence="1">The sequence shown here is derived from an EMBL/GenBank/DDBJ whole genome shotgun (WGS) entry which is preliminary data.</text>
</comment>
<sequence>MLILAGPVCVLSGCAGFSTFFLFVFSLHHHLPPNHSPIRRVSSTPNHPVILSQPSTAKGVCDIDVDDGGGGVVGGLFSQFAQDLHTLTPRSQTPPFSENKWAGRVPLGPGDICIDVLASHVLHPTPVAGSQCGLRAGPGCRLTIVTGHDRPGSYPWPRC</sequence>
<gene>
    <name evidence="1" type="ORF">QBC32DRAFT_95076</name>
</gene>
<evidence type="ECO:0000313" key="1">
    <source>
        <dbReference type="EMBL" id="KAK3954225.1"/>
    </source>
</evidence>
<dbReference type="AlphaFoldDB" id="A0AAN6NYE0"/>
<accession>A0AAN6NYE0</accession>
<dbReference type="EMBL" id="MU859093">
    <property type="protein sequence ID" value="KAK3954225.1"/>
    <property type="molecule type" value="Genomic_DNA"/>
</dbReference>
<keyword evidence="2" id="KW-1185">Reference proteome</keyword>
<name>A0AAN6NYE0_9PEZI</name>